<reference evidence="7 8" key="1">
    <citation type="submission" date="2020-02" db="EMBL/GenBank/DDBJ databases">
        <title>Esox lucius (northern pike) genome, fEsoLuc1, primary haplotype.</title>
        <authorList>
            <person name="Myers G."/>
            <person name="Karagic N."/>
            <person name="Meyer A."/>
            <person name="Pippel M."/>
            <person name="Reichard M."/>
            <person name="Winkler S."/>
            <person name="Tracey A."/>
            <person name="Sims Y."/>
            <person name="Howe K."/>
            <person name="Rhie A."/>
            <person name="Formenti G."/>
            <person name="Durbin R."/>
            <person name="Fedrigo O."/>
            <person name="Jarvis E.D."/>
        </authorList>
    </citation>
    <scope>NUCLEOTIDE SEQUENCE [LARGE SCALE GENOMIC DNA]</scope>
</reference>
<protein>
    <submittedName>
        <fullName evidence="7">Uncharacterized protein</fullName>
    </submittedName>
</protein>
<dbReference type="InterPro" id="IPR007237">
    <property type="entry name" value="CD20-like"/>
</dbReference>
<evidence type="ECO:0000313" key="8">
    <source>
        <dbReference type="Proteomes" id="UP000265140"/>
    </source>
</evidence>
<reference evidence="7" key="3">
    <citation type="submission" date="2025-09" db="UniProtKB">
        <authorList>
            <consortium name="Ensembl"/>
        </authorList>
    </citation>
    <scope>IDENTIFICATION</scope>
</reference>
<keyword evidence="8" id="KW-1185">Reference proteome</keyword>
<dbReference type="AlphaFoldDB" id="A0AAY5JXP0"/>
<evidence type="ECO:0000256" key="4">
    <source>
        <dbReference type="ARBA" id="ARBA00022989"/>
    </source>
</evidence>
<proteinExistence type="inferred from homology"/>
<comment type="subcellular location">
    <subcellularLocation>
        <location evidence="1">Membrane</location>
        <topology evidence="1">Multi-pass membrane protein</topology>
    </subcellularLocation>
</comment>
<organism evidence="7 8">
    <name type="scientific">Esox lucius</name>
    <name type="common">Northern pike</name>
    <dbReference type="NCBI Taxonomy" id="8010"/>
    <lineage>
        <taxon>Eukaryota</taxon>
        <taxon>Metazoa</taxon>
        <taxon>Chordata</taxon>
        <taxon>Craniata</taxon>
        <taxon>Vertebrata</taxon>
        <taxon>Euteleostomi</taxon>
        <taxon>Actinopterygii</taxon>
        <taxon>Neopterygii</taxon>
        <taxon>Teleostei</taxon>
        <taxon>Protacanthopterygii</taxon>
        <taxon>Esociformes</taxon>
        <taxon>Esocidae</taxon>
        <taxon>Esox</taxon>
    </lineage>
</organism>
<feature type="transmembrane region" description="Helical" evidence="6">
    <location>
        <begin position="49"/>
        <end position="67"/>
    </location>
</feature>
<dbReference type="PANTHER" id="PTHR23320:SF170">
    <property type="entry name" value="MEMBRANE SPANNING 4-DOMAINS A12"/>
    <property type="match status" value="1"/>
</dbReference>
<dbReference type="GO" id="GO:0016020">
    <property type="term" value="C:membrane"/>
    <property type="evidence" value="ECO:0007669"/>
    <property type="project" value="UniProtKB-SubCell"/>
</dbReference>
<reference evidence="7" key="2">
    <citation type="submission" date="2025-08" db="UniProtKB">
        <authorList>
            <consortium name="Ensembl"/>
        </authorList>
    </citation>
    <scope>IDENTIFICATION</scope>
</reference>
<keyword evidence="3 6" id="KW-0812">Transmembrane</keyword>
<keyword evidence="4 6" id="KW-1133">Transmembrane helix</keyword>
<feature type="transmembrane region" description="Helical" evidence="6">
    <location>
        <begin position="12"/>
        <end position="37"/>
    </location>
</feature>
<evidence type="ECO:0000256" key="3">
    <source>
        <dbReference type="ARBA" id="ARBA00022692"/>
    </source>
</evidence>
<comment type="similarity">
    <text evidence="2">Belongs to the MS4A family.</text>
</comment>
<dbReference type="GeneID" id="105029121"/>
<dbReference type="KEGG" id="els:105029121"/>
<dbReference type="RefSeq" id="XP_010900606.2">
    <property type="nucleotide sequence ID" value="XM_010902304.5"/>
</dbReference>
<sequence>MDRYRYFIFNQRSVVVLGILQIACAALCVVCGIIDAFFRRNTTLSETRAPVWAGLVMACPGALALVASQRKNPVLVNVMIAASVCSCVSVVVVTGYACLTLAYGENDNEVFHRHNNPEVRFLLSRMVKGANATMLLVSLVSLVMSCLIAFVGCRSLPLCGCYNGLTGMEILVPQNDSSPETELVCTWQAGGDDSVLNSPVNFSDRCPEEKEAPSQLPSYSRLA</sequence>
<dbReference type="Pfam" id="PF04103">
    <property type="entry name" value="CD20"/>
    <property type="match status" value="1"/>
</dbReference>
<name>A0AAY5JXP0_ESOLU</name>
<evidence type="ECO:0000313" key="7">
    <source>
        <dbReference type="Ensembl" id="ENSELUP00000080465.1"/>
    </source>
</evidence>
<dbReference type="Ensembl" id="ENSELUT00000090188.1">
    <property type="protein sequence ID" value="ENSELUP00000080465.1"/>
    <property type="gene ID" value="ENSELUG00000037579.1"/>
</dbReference>
<evidence type="ECO:0000256" key="6">
    <source>
        <dbReference type="SAM" id="Phobius"/>
    </source>
</evidence>
<evidence type="ECO:0000256" key="5">
    <source>
        <dbReference type="ARBA" id="ARBA00023136"/>
    </source>
</evidence>
<accession>A0AAY5JXP0</accession>
<evidence type="ECO:0000256" key="2">
    <source>
        <dbReference type="ARBA" id="ARBA00009565"/>
    </source>
</evidence>
<keyword evidence="5 6" id="KW-0472">Membrane</keyword>
<dbReference type="PANTHER" id="PTHR23320">
    <property type="entry name" value="MEMBRANE-SPANNING 4-DOMAINS SUBFAMILY A MS4A -RELATED"/>
    <property type="match status" value="1"/>
</dbReference>
<dbReference type="InterPro" id="IPR030417">
    <property type="entry name" value="MS4A"/>
</dbReference>
<feature type="transmembrane region" description="Helical" evidence="6">
    <location>
        <begin position="74"/>
        <end position="103"/>
    </location>
</feature>
<dbReference type="GeneTree" id="ENSGT00390000008183"/>
<dbReference type="Proteomes" id="UP000265140">
    <property type="component" value="Chromosome 4"/>
</dbReference>
<evidence type="ECO:0000256" key="1">
    <source>
        <dbReference type="ARBA" id="ARBA00004141"/>
    </source>
</evidence>
<feature type="transmembrane region" description="Helical" evidence="6">
    <location>
        <begin position="132"/>
        <end position="153"/>
    </location>
</feature>